<keyword evidence="1" id="KW-0238">DNA-binding</keyword>
<dbReference type="InterPro" id="IPR036910">
    <property type="entry name" value="HMG_box_dom_sf"/>
</dbReference>
<dbReference type="InterPro" id="IPR009071">
    <property type="entry name" value="HMG_box_dom"/>
</dbReference>
<organism evidence="4 5">
    <name type="scientific">Leptobrachium leishanense</name>
    <name type="common">Leishan spiny toad</name>
    <dbReference type="NCBI Taxonomy" id="445787"/>
    <lineage>
        <taxon>Eukaryota</taxon>
        <taxon>Metazoa</taxon>
        <taxon>Chordata</taxon>
        <taxon>Craniata</taxon>
        <taxon>Vertebrata</taxon>
        <taxon>Euteleostomi</taxon>
        <taxon>Amphibia</taxon>
        <taxon>Batrachia</taxon>
        <taxon>Anura</taxon>
        <taxon>Pelobatoidea</taxon>
        <taxon>Megophryidae</taxon>
        <taxon>Leptobrachium</taxon>
    </lineage>
</organism>
<name>A0A8C5QQ29_9ANUR</name>
<feature type="region of interest" description="Disordered" evidence="2">
    <location>
        <begin position="306"/>
        <end position="341"/>
    </location>
</feature>
<keyword evidence="5" id="KW-1185">Reference proteome</keyword>
<feature type="domain" description="HMG box" evidence="3">
    <location>
        <begin position="347"/>
        <end position="415"/>
    </location>
</feature>
<dbReference type="GO" id="GO:0003677">
    <property type="term" value="F:DNA binding"/>
    <property type="evidence" value="ECO:0007669"/>
    <property type="project" value="UniProtKB-UniRule"/>
</dbReference>
<evidence type="ECO:0000313" key="5">
    <source>
        <dbReference type="Proteomes" id="UP000694569"/>
    </source>
</evidence>
<dbReference type="Pfam" id="PF00505">
    <property type="entry name" value="HMG_box"/>
    <property type="match status" value="1"/>
</dbReference>
<dbReference type="Proteomes" id="UP000694569">
    <property type="component" value="Unplaced"/>
</dbReference>
<feature type="DNA-binding region" description="HMG box" evidence="1">
    <location>
        <begin position="347"/>
        <end position="415"/>
    </location>
</feature>
<dbReference type="OrthoDB" id="1919336at2759"/>
<evidence type="ECO:0000256" key="1">
    <source>
        <dbReference type="PROSITE-ProRule" id="PRU00267"/>
    </source>
</evidence>
<dbReference type="GO" id="GO:0005634">
    <property type="term" value="C:nucleus"/>
    <property type="evidence" value="ECO:0007669"/>
    <property type="project" value="UniProtKB-UniRule"/>
</dbReference>
<protein>
    <recommendedName>
        <fullName evidence="3">HMG box domain-containing protein</fullName>
    </recommendedName>
</protein>
<dbReference type="AlphaFoldDB" id="A0A8C5QQ29"/>
<dbReference type="PANTHER" id="PTHR47658">
    <property type="entry name" value="HIGH MOBILITY GROUP B PROTEIN 12-RELATED"/>
    <property type="match status" value="1"/>
</dbReference>
<reference evidence="4" key="1">
    <citation type="submission" date="2025-08" db="UniProtKB">
        <authorList>
            <consortium name="Ensembl"/>
        </authorList>
    </citation>
    <scope>IDENTIFICATION</scope>
</reference>
<dbReference type="CDD" id="cd21977">
    <property type="entry name" value="HMG-box_BHMG1"/>
    <property type="match status" value="1"/>
</dbReference>
<proteinExistence type="predicted"/>
<dbReference type="Ensembl" id="ENSLLET00000042755.1">
    <property type="protein sequence ID" value="ENSLLEP00000041099.1"/>
    <property type="gene ID" value="ENSLLEG00000026147.1"/>
</dbReference>
<dbReference type="SUPFAM" id="SSF47095">
    <property type="entry name" value="HMG-box"/>
    <property type="match status" value="1"/>
</dbReference>
<feature type="compositionally biased region" description="Polar residues" evidence="2">
    <location>
        <begin position="476"/>
        <end position="489"/>
    </location>
</feature>
<evidence type="ECO:0000259" key="3">
    <source>
        <dbReference type="PROSITE" id="PS50118"/>
    </source>
</evidence>
<dbReference type="PANTHER" id="PTHR47658:SF1">
    <property type="entry name" value="MEIOSIS INITIATOR PROTEIN"/>
    <property type="match status" value="1"/>
</dbReference>
<sequence>MGPKGRERPPLSYSVSRERRLLDMEELAKVIPGGAAPQRDIKSLIVRVLSYIEFLQSRIQDVQDSLTQADSAKVIFYSPIITPRQNKVYGCPQRPRVSRSKECCGAALQSRKKLLVSACREIKHGNPEENAELGVKHAEGWKEHPELDFEETSRQILVPYVSPSSSDNSDASPWLQSVTLSPGTPHSENLPCTPLELSTPSAYLGLSPSLFSSPGDDLHQDESSEVLFEEVQLDSCLSPGLLNSPVMAFTLDHSYQSQSEHNAASAACRYDHQPHYEMTAEVEVGNSTFQPPIKQIERKEARKSIFKKECSPRSGAGGGPMIPHKGQSPGKGHKEKSPGFSRLQRLRKKCVNGFIMFCRLNRKLYLSAHPGTASTAATKELAELWRKMSAQERRPYRVKAYQFSVSHDRMVKKGSSGLLRESLSPPKPAPVLLAEKISSQGGPGQSAHDGRKEEPVPAYNCNSRDTAAVPRDDGSCGSTQYGDPPYGQT</sequence>
<evidence type="ECO:0000256" key="2">
    <source>
        <dbReference type="SAM" id="MobiDB-lite"/>
    </source>
</evidence>
<feature type="region of interest" description="Disordered" evidence="2">
    <location>
        <begin position="436"/>
        <end position="489"/>
    </location>
</feature>
<accession>A0A8C5QQ29</accession>
<dbReference type="SMART" id="SM00398">
    <property type="entry name" value="HMG"/>
    <property type="match status" value="1"/>
</dbReference>
<dbReference type="Gene3D" id="1.10.30.10">
    <property type="entry name" value="High mobility group box domain"/>
    <property type="match status" value="1"/>
</dbReference>
<keyword evidence="1" id="KW-0539">Nucleus</keyword>
<dbReference type="PROSITE" id="PS50118">
    <property type="entry name" value="HMG_BOX_2"/>
    <property type="match status" value="1"/>
</dbReference>
<evidence type="ECO:0000313" key="4">
    <source>
        <dbReference type="Ensembl" id="ENSLLEP00000041099.1"/>
    </source>
</evidence>
<reference evidence="4" key="2">
    <citation type="submission" date="2025-09" db="UniProtKB">
        <authorList>
            <consortium name="Ensembl"/>
        </authorList>
    </citation>
    <scope>IDENTIFICATION</scope>
</reference>
<dbReference type="GeneTree" id="ENSGT00940000175813"/>